<gene>
    <name evidence="4" type="ORF">GCM10009839_08750</name>
</gene>
<evidence type="ECO:0000259" key="3">
    <source>
        <dbReference type="Pfam" id="PF13439"/>
    </source>
</evidence>
<dbReference type="PANTHER" id="PTHR12526:SF572">
    <property type="entry name" value="BLL5144 PROTEIN"/>
    <property type="match status" value="1"/>
</dbReference>
<keyword evidence="1" id="KW-0328">Glycosyltransferase</keyword>
<dbReference type="RefSeq" id="WP_344664176.1">
    <property type="nucleotide sequence ID" value="NZ_BAAAQN010000004.1"/>
</dbReference>
<keyword evidence="2" id="KW-0808">Transferase</keyword>
<dbReference type="Proteomes" id="UP001500751">
    <property type="component" value="Unassembled WGS sequence"/>
</dbReference>
<dbReference type="Pfam" id="PF13692">
    <property type="entry name" value="Glyco_trans_1_4"/>
    <property type="match status" value="1"/>
</dbReference>
<dbReference type="InterPro" id="IPR028098">
    <property type="entry name" value="Glyco_trans_4-like_N"/>
</dbReference>
<dbReference type="Pfam" id="PF13439">
    <property type="entry name" value="Glyco_transf_4"/>
    <property type="match status" value="1"/>
</dbReference>
<dbReference type="EMBL" id="BAAAQN010000004">
    <property type="protein sequence ID" value="GAA2015664.1"/>
    <property type="molecule type" value="Genomic_DNA"/>
</dbReference>
<organism evidence="4 5">
    <name type="scientific">Catenulispora yoronensis</name>
    <dbReference type="NCBI Taxonomy" id="450799"/>
    <lineage>
        <taxon>Bacteria</taxon>
        <taxon>Bacillati</taxon>
        <taxon>Actinomycetota</taxon>
        <taxon>Actinomycetes</taxon>
        <taxon>Catenulisporales</taxon>
        <taxon>Catenulisporaceae</taxon>
        <taxon>Catenulispora</taxon>
    </lineage>
</organism>
<evidence type="ECO:0000313" key="4">
    <source>
        <dbReference type="EMBL" id="GAA2015664.1"/>
    </source>
</evidence>
<keyword evidence="5" id="KW-1185">Reference proteome</keyword>
<evidence type="ECO:0000256" key="2">
    <source>
        <dbReference type="ARBA" id="ARBA00022679"/>
    </source>
</evidence>
<feature type="domain" description="Glycosyltransferase subfamily 4-like N-terminal" evidence="3">
    <location>
        <begin position="16"/>
        <end position="165"/>
    </location>
</feature>
<evidence type="ECO:0000313" key="5">
    <source>
        <dbReference type="Proteomes" id="UP001500751"/>
    </source>
</evidence>
<accession>A0ABP5F7R2</accession>
<reference evidence="5" key="1">
    <citation type="journal article" date="2019" name="Int. J. Syst. Evol. Microbiol.">
        <title>The Global Catalogue of Microorganisms (GCM) 10K type strain sequencing project: providing services to taxonomists for standard genome sequencing and annotation.</title>
        <authorList>
            <consortium name="The Broad Institute Genomics Platform"/>
            <consortium name="The Broad Institute Genome Sequencing Center for Infectious Disease"/>
            <person name="Wu L."/>
            <person name="Ma J."/>
        </authorList>
    </citation>
    <scope>NUCLEOTIDE SEQUENCE [LARGE SCALE GENOMIC DNA]</scope>
    <source>
        <strain evidence="5">JCM 16014</strain>
    </source>
</reference>
<dbReference type="Gene3D" id="3.40.50.2000">
    <property type="entry name" value="Glycogen Phosphorylase B"/>
    <property type="match status" value="2"/>
</dbReference>
<comment type="caution">
    <text evidence="4">The sequence shown here is derived from an EMBL/GenBank/DDBJ whole genome shotgun (WGS) entry which is preliminary data.</text>
</comment>
<dbReference type="SUPFAM" id="SSF53756">
    <property type="entry name" value="UDP-Glycosyltransferase/glycogen phosphorylase"/>
    <property type="match status" value="1"/>
</dbReference>
<protein>
    <submittedName>
        <fullName evidence="4">Glycosyltransferase</fullName>
    </submittedName>
</protein>
<sequence length="383" mass="41249">MATFGILSTYPPARCGLATFSKALRDHLTADPGCDVGVVQVLDGALPADEPVRDEVVAMVGGEGREDTAALAALNRFDAVIVQHEYGIYAGQDGEQVLDLLDAVRRPVIVVLHTVLAEPTPHQREVLERLMHRADRVVVLSRTAGHRLGKVYGVSALDVEVIPHGARVAPPRQRAYGSKVIRHAKRPTILSWGLIGPGKGIEWAIDAIAELRAMGVEARYLVVGRTHPKVLERQGEAYRDSLKTRARDRGVDDLVEFDAEYEGERRLQEIVDASDVVLLPYDSREQVTSGVLIEAVAAQRPIVATAFPHAVELLGDGAGAVVPHQDPVAMAWALRRVLTVPGVAADMATQSGLIAPTLAWSAVAQRYRKLGEALVGTAARMAA</sequence>
<evidence type="ECO:0000256" key="1">
    <source>
        <dbReference type="ARBA" id="ARBA00022676"/>
    </source>
</evidence>
<dbReference type="PANTHER" id="PTHR12526">
    <property type="entry name" value="GLYCOSYLTRANSFERASE"/>
    <property type="match status" value="1"/>
</dbReference>
<name>A0ABP5F7R2_9ACTN</name>
<proteinExistence type="predicted"/>